<keyword evidence="2" id="KW-1185">Reference proteome</keyword>
<sequence length="254" mass="29430">MSTQQLSEPTGLANLPCEIHLEIFSYLCPMGGAHGLVTACKRLYNNLIIEFYKESGPQLNWLPLLVAISQGNIDILDKCLKAGAPLNHRWPYLGEFGRANDPKFFRCCQPLYLATWYGQDDVLRWLVDRGAVATDEERPHFIESITADHLVSDVTTAEGRWKPVMYQQEACQQETHSPKPSPHFVWHSSELRLTDIFSRLLRLYKTQCVDPFSSYRYWNRDYTQSGSRIYLDNWIDWIWRDMLLSASDPVPILE</sequence>
<dbReference type="EMBL" id="CM046503">
    <property type="protein sequence ID" value="KAI8683440.1"/>
    <property type="molecule type" value="Genomic_DNA"/>
</dbReference>
<reference evidence="1" key="1">
    <citation type="submission" date="2022-06" db="EMBL/GenBank/DDBJ databases">
        <title>Fusarium solani species complex genomes reveal bases of compartmentalisation and animal pathogenesis.</title>
        <authorList>
            <person name="Tsai I.J."/>
        </authorList>
    </citation>
    <scope>NUCLEOTIDE SEQUENCE</scope>
    <source>
        <strain evidence="1">Fu6.1</strain>
    </source>
</reference>
<dbReference type="Proteomes" id="UP001065298">
    <property type="component" value="Chromosome 1"/>
</dbReference>
<name>A0ACC0RCV5_9HYPO</name>
<evidence type="ECO:0000313" key="2">
    <source>
        <dbReference type="Proteomes" id="UP001065298"/>
    </source>
</evidence>
<protein>
    <submittedName>
        <fullName evidence="1">Uncharacterized protein</fullName>
    </submittedName>
</protein>
<comment type="caution">
    <text evidence="1">The sequence shown here is derived from an EMBL/GenBank/DDBJ whole genome shotgun (WGS) entry which is preliminary data.</text>
</comment>
<gene>
    <name evidence="1" type="ORF">NCS57_00008200</name>
</gene>
<accession>A0ACC0RCV5</accession>
<organism evidence="1 2">
    <name type="scientific">Fusarium keratoplasticum</name>
    <dbReference type="NCBI Taxonomy" id="1328300"/>
    <lineage>
        <taxon>Eukaryota</taxon>
        <taxon>Fungi</taxon>
        <taxon>Dikarya</taxon>
        <taxon>Ascomycota</taxon>
        <taxon>Pezizomycotina</taxon>
        <taxon>Sordariomycetes</taxon>
        <taxon>Hypocreomycetidae</taxon>
        <taxon>Hypocreales</taxon>
        <taxon>Nectriaceae</taxon>
        <taxon>Fusarium</taxon>
        <taxon>Fusarium solani species complex</taxon>
    </lineage>
</organism>
<evidence type="ECO:0000313" key="1">
    <source>
        <dbReference type="EMBL" id="KAI8683440.1"/>
    </source>
</evidence>
<proteinExistence type="predicted"/>